<protein>
    <submittedName>
        <fullName evidence="8">Translation initiation factor eIF-2B subunit epsilon</fullName>
    </submittedName>
</protein>
<accession>A0ABR2KTX3</accession>
<dbReference type="InterPro" id="IPR051956">
    <property type="entry name" value="eIF2B_epsilon"/>
</dbReference>
<keyword evidence="3" id="KW-0963">Cytoplasm</keyword>
<dbReference type="InterPro" id="IPR005835">
    <property type="entry name" value="NTP_transferase_dom"/>
</dbReference>
<dbReference type="InterPro" id="IPR029044">
    <property type="entry name" value="Nucleotide-diphossugar_trans"/>
</dbReference>
<comment type="similarity">
    <text evidence="2">Belongs to the eIF-2B gamma/epsilon subunits family.</text>
</comment>
<dbReference type="Gene3D" id="1.25.40.180">
    <property type="match status" value="1"/>
</dbReference>
<dbReference type="Pfam" id="PF00483">
    <property type="entry name" value="NTP_transferase"/>
    <property type="match status" value="1"/>
</dbReference>
<evidence type="ECO:0000313" key="9">
    <source>
        <dbReference type="Proteomes" id="UP001470230"/>
    </source>
</evidence>
<evidence type="ECO:0000256" key="5">
    <source>
        <dbReference type="SAM" id="MobiDB-lite"/>
    </source>
</evidence>
<evidence type="ECO:0000259" key="7">
    <source>
        <dbReference type="Pfam" id="PF25084"/>
    </source>
</evidence>
<dbReference type="Proteomes" id="UP001470230">
    <property type="component" value="Unassembled WGS sequence"/>
</dbReference>
<dbReference type="GO" id="GO:0003743">
    <property type="term" value="F:translation initiation factor activity"/>
    <property type="evidence" value="ECO:0007669"/>
    <property type="project" value="UniProtKB-KW"/>
</dbReference>
<evidence type="ECO:0000256" key="2">
    <source>
        <dbReference type="ARBA" id="ARBA00007878"/>
    </source>
</evidence>
<feature type="domain" description="EIF2B subunit epsilon/gamma LbH" evidence="7">
    <location>
        <begin position="373"/>
        <end position="469"/>
    </location>
</feature>
<dbReference type="InterPro" id="IPR016024">
    <property type="entry name" value="ARM-type_fold"/>
</dbReference>
<dbReference type="Pfam" id="PF25084">
    <property type="entry name" value="LbH_EIF2B"/>
    <property type="match status" value="1"/>
</dbReference>
<keyword evidence="8" id="KW-0396">Initiation factor</keyword>
<dbReference type="SUPFAM" id="SSF53448">
    <property type="entry name" value="Nucleotide-diphospho-sugar transferases"/>
    <property type="match status" value="1"/>
</dbReference>
<evidence type="ECO:0000256" key="3">
    <source>
        <dbReference type="ARBA" id="ARBA00022490"/>
    </source>
</evidence>
<feature type="region of interest" description="Disordered" evidence="5">
    <location>
        <begin position="332"/>
        <end position="351"/>
    </location>
</feature>
<comment type="caution">
    <text evidence="8">The sequence shown here is derived from an EMBL/GenBank/DDBJ whole genome shotgun (WGS) entry which is preliminary data.</text>
</comment>
<keyword evidence="9" id="KW-1185">Reference proteome</keyword>
<evidence type="ECO:0000313" key="8">
    <source>
        <dbReference type="EMBL" id="KAK8894578.1"/>
    </source>
</evidence>
<dbReference type="SUPFAM" id="SSF48371">
    <property type="entry name" value="ARM repeat"/>
    <property type="match status" value="1"/>
</dbReference>
<evidence type="ECO:0000259" key="6">
    <source>
        <dbReference type="Pfam" id="PF00483"/>
    </source>
</evidence>
<dbReference type="PANTHER" id="PTHR45887:SF1">
    <property type="entry name" value="TRANSLATION INITIATION FACTOR EIF-2B SUBUNIT EPSILON"/>
    <property type="match status" value="1"/>
</dbReference>
<keyword evidence="8" id="KW-0648">Protein biosynthesis</keyword>
<sequence length="732" mass="83024">MPGKKGRSKNQKEPKYDEEKPVNVAFVLCHPMDTTLAPVSKELPPCLFPLCNTPVLLYILNWLSINGIDKIYVICQSSHEKPIQNYIKQCEERMLMESIELIPVMDPIYSIGDSIRWIYASNRIDLNFTNGIIVPGTLVTNVPLKNILAEHEECVKKEKKEKLELILTTIFTQASSNGYSAIVDDDGRILQLCIPPEINVGNSQPPLQVEPSLFKKRTSVHVKSGLNDSQIYICSPDLFSNFSSTDNFEWHSVTKDCIPSIIWDVEIRMQSVHAAILPESYASNVNDLPNYIASSLAVIRRWLYPVTLEMNLFAPSEASSLLFADIFDDDEEEDNDENNDGDRTTNADANNDSSSCLTNAINKEEVTAYRLERDLVYLYENVFPSLSAHIGHSVVIGSGSEIEENCVIQNSVIGSKCKIMKGAVIKNCIIWDRVTIEEGVHIDNSLIASDVHIKKGIKINFGCILSFNTIDSIDLPPCRRLSGDFNNDHEREVSFRTDVAPQWLKDYIKNRKPLPEGNDNDYFEYTPRPEAEFPLLRLWYQLSPDTFPIDISQIEIDYKETGPRNQRNDNEEEEYMDSDGSDFITLNHDFQKEASKILDGLISNGSDFDQIQSEFVVFKNSKYADPLNCAASIAISIIDNWPNDFHAGFNVLGKLLCSFFSDIETQEDFLFWWQGHCAKSQQRTSIFCEGLKLLIDNGAISHEALDSWESQQEDSNEAQLRLFNKYKSMENA</sequence>
<dbReference type="PANTHER" id="PTHR45887">
    <property type="entry name" value="TRANSLATION INITIATION FACTOR EIF-2B SUBUNIT EPSILON"/>
    <property type="match status" value="1"/>
</dbReference>
<comment type="subunit">
    <text evidence="4">Component of the translation initiation factor 2B (eIF2B) complex which is a heterodecamer of two sets of five different subunits: alpha, beta, gamma, delta and epsilon. Subunits alpha, beta and delta comprise a regulatory subcomplex and subunits epsilon and gamma comprise a catalytic subcomplex. Within the complex, the hexameric regulatory complex resides at the center, with the two heterodimeric catalytic subcomplexes bound on opposite sides.</text>
</comment>
<dbReference type="InterPro" id="IPR056764">
    <property type="entry name" value="LbH_EIF2B3/5"/>
</dbReference>
<evidence type="ECO:0000256" key="1">
    <source>
        <dbReference type="ARBA" id="ARBA00004514"/>
    </source>
</evidence>
<name>A0ABR2KTX3_9EUKA</name>
<proteinExistence type="inferred from homology"/>
<evidence type="ECO:0000256" key="4">
    <source>
        <dbReference type="ARBA" id="ARBA00046432"/>
    </source>
</evidence>
<dbReference type="EMBL" id="JAPFFF010000003">
    <property type="protein sequence ID" value="KAK8894578.1"/>
    <property type="molecule type" value="Genomic_DNA"/>
</dbReference>
<feature type="domain" description="Nucleotidyl transferase" evidence="6">
    <location>
        <begin position="34"/>
        <end position="192"/>
    </location>
</feature>
<dbReference type="Gene3D" id="3.90.550.10">
    <property type="entry name" value="Spore Coat Polysaccharide Biosynthesis Protein SpsA, Chain A"/>
    <property type="match status" value="1"/>
</dbReference>
<organism evidence="8 9">
    <name type="scientific">Tritrichomonas musculus</name>
    <dbReference type="NCBI Taxonomy" id="1915356"/>
    <lineage>
        <taxon>Eukaryota</taxon>
        <taxon>Metamonada</taxon>
        <taxon>Parabasalia</taxon>
        <taxon>Tritrichomonadida</taxon>
        <taxon>Tritrichomonadidae</taxon>
        <taxon>Tritrichomonas</taxon>
    </lineage>
</organism>
<gene>
    <name evidence="8" type="ORF">M9Y10_023014</name>
</gene>
<comment type="subcellular location">
    <subcellularLocation>
        <location evidence="1">Cytoplasm</location>
        <location evidence="1">Cytosol</location>
    </subcellularLocation>
</comment>
<dbReference type="Gene3D" id="2.160.10.10">
    <property type="entry name" value="Hexapeptide repeat proteins"/>
    <property type="match status" value="1"/>
</dbReference>
<reference evidence="8 9" key="1">
    <citation type="submission" date="2024-04" db="EMBL/GenBank/DDBJ databases">
        <title>Tritrichomonas musculus Genome.</title>
        <authorList>
            <person name="Alves-Ferreira E."/>
            <person name="Grigg M."/>
            <person name="Lorenzi H."/>
            <person name="Galac M."/>
        </authorList>
    </citation>
    <scope>NUCLEOTIDE SEQUENCE [LARGE SCALE GENOMIC DNA]</scope>
    <source>
        <strain evidence="8 9">EAF2021</strain>
    </source>
</reference>